<feature type="domain" description="Outer membrane protein beta-barrel" evidence="2">
    <location>
        <begin position="28"/>
        <end position="210"/>
    </location>
</feature>
<gene>
    <name evidence="3" type="ORF">GO816_01385</name>
</gene>
<accession>A0A6I4I6K9</accession>
<dbReference type="Proteomes" id="UP000434850">
    <property type="component" value="Unassembled WGS sequence"/>
</dbReference>
<reference evidence="3 4" key="1">
    <citation type="submission" date="2019-12" db="EMBL/GenBank/DDBJ databases">
        <title>Mucilaginibacter sp. HME9299 genome sequencing and assembly.</title>
        <authorList>
            <person name="Kang H."/>
            <person name="Kim H."/>
            <person name="Joh K."/>
        </authorList>
    </citation>
    <scope>NUCLEOTIDE SEQUENCE [LARGE SCALE GENOMIC DNA]</scope>
    <source>
        <strain evidence="3 4">HME9299</strain>
    </source>
</reference>
<evidence type="ECO:0000256" key="1">
    <source>
        <dbReference type="SAM" id="SignalP"/>
    </source>
</evidence>
<organism evidence="3 4">
    <name type="scientific">Mucilaginibacter aquatilis</name>
    <dbReference type="NCBI Taxonomy" id="1517760"/>
    <lineage>
        <taxon>Bacteria</taxon>
        <taxon>Pseudomonadati</taxon>
        <taxon>Bacteroidota</taxon>
        <taxon>Sphingobacteriia</taxon>
        <taxon>Sphingobacteriales</taxon>
        <taxon>Sphingobacteriaceae</taxon>
        <taxon>Mucilaginibacter</taxon>
    </lineage>
</organism>
<evidence type="ECO:0000313" key="4">
    <source>
        <dbReference type="Proteomes" id="UP000434850"/>
    </source>
</evidence>
<dbReference type="AlphaFoldDB" id="A0A6I4I6K9"/>
<dbReference type="Pfam" id="PF13568">
    <property type="entry name" value="OMP_b-brl_2"/>
    <property type="match status" value="1"/>
</dbReference>
<sequence length="231" mass="24428">MKKSLLTLVAAVSCFTASAQFRNTSSPTFGIKGGVNFASVTISQNGTSSDYGSGTLTSFSAGVFADLPLGEKFSVQPGLFYSGKGYKIKVNFDMGSAFNINAEESLKLAYIQLPVHFLYNADANFGRFFFGAGPFAAAAIKAKGKISGDISLGEEYGGESGSNTTEQDLEIGSNGVIKRLDYGVTGLIGVRFNNGISLSANYDYGLADIYNNSVSQKMKTRTIGLSLGYSF</sequence>
<dbReference type="InterPro" id="IPR025665">
    <property type="entry name" value="Beta-barrel_OMP_2"/>
</dbReference>
<evidence type="ECO:0000313" key="3">
    <source>
        <dbReference type="EMBL" id="MVN89768.1"/>
    </source>
</evidence>
<proteinExistence type="predicted"/>
<keyword evidence="4" id="KW-1185">Reference proteome</keyword>
<keyword evidence="1" id="KW-0732">Signal</keyword>
<dbReference type="EMBL" id="WQLA01000001">
    <property type="protein sequence ID" value="MVN89768.1"/>
    <property type="molecule type" value="Genomic_DNA"/>
</dbReference>
<dbReference type="OrthoDB" id="1150878at2"/>
<protein>
    <submittedName>
        <fullName evidence="3">Outer membrane beta-barrel protein</fullName>
    </submittedName>
</protein>
<comment type="caution">
    <text evidence="3">The sequence shown here is derived from an EMBL/GenBank/DDBJ whole genome shotgun (WGS) entry which is preliminary data.</text>
</comment>
<dbReference type="RefSeq" id="WP_157539562.1">
    <property type="nucleotide sequence ID" value="NZ_WQLA01000001.1"/>
</dbReference>
<name>A0A6I4I6K9_9SPHI</name>
<evidence type="ECO:0000259" key="2">
    <source>
        <dbReference type="Pfam" id="PF13568"/>
    </source>
</evidence>
<feature type="chain" id="PRO_5026134602" evidence="1">
    <location>
        <begin position="20"/>
        <end position="231"/>
    </location>
</feature>
<feature type="signal peptide" evidence="1">
    <location>
        <begin position="1"/>
        <end position="19"/>
    </location>
</feature>